<sequence length="143" mass="15157">MADNFGRNSGSCRFYFYPRLQPDSMFRFLILSLACLPLHHAMAQMPGAVPGGWNGSVALPHAPMAPSGLPMPAAPPLAHFAPLHVPGTSVPPSPDQELAPGPADLNATQPAAPMAGSPARQDWTAFRRAEHQALRNTHHSAAP</sequence>
<accession>A0A318QX64</accession>
<organism evidence="2 3">
    <name type="scientific">Komagataeibacter oboediens</name>
    <dbReference type="NCBI Taxonomy" id="65958"/>
    <lineage>
        <taxon>Bacteria</taxon>
        <taxon>Pseudomonadati</taxon>
        <taxon>Pseudomonadota</taxon>
        <taxon>Alphaproteobacteria</taxon>
        <taxon>Acetobacterales</taxon>
        <taxon>Acetobacteraceae</taxon>
        <taxon>Komagataeibacter</taxon>
    </lineage>
</organism>
<evidence type="ECO:0000313" key="3">
    <source>
        <dbReference type="Proteomes" id="UP000247417"/>
    </source>
</evidence>
<protein>
    <submittedName>
        <fullName evidence="2">Uncharacterized protein</fullName>
    </submittedName>
</protein>
<proteinExistence type="predicted"/>
<name>A0A318QX64_9PROT</name>
<evidence type="ECO:0000256" key="1">
    <source>
        <dbReference type="SAM" id="MobiDB-lite"/>
    </source>
</evidence>
<dbReference type="Proteomes" id="UP000247417">
    <property type="component" value="Unassembled WGS sequence"/>
</dbReference>
<dbReference type="EMBL" id="NKTX01000016">
    <property type="protein sequence ID" value="PYD81971.1"/>
    <property type="molecule type" value="Genomic_DNA"/>
</dbReference>
<reference evidence="2 3" key="1">
    <citation type="submission" date="2017-07" db="EMBL/GenBank/DDBJ databases">
        <title>A draft genome sequence of Komagataeibacter oboediens LMG 18849.</title>
        <authorList>
            <person name="Skraban J."/>
            <person name="Cleenwerck I."/>
            <person name="Vandamme P."/>
            <person name="Trcek J."/>
        </authorList>
    </citation>
    <scope>NUCLEOTIDE SEQUENCE [LARGE SCALE GENOMIC DNA]</scope>
    <source>
        <strain evidence="2 3">LMG 18849</strain>
    </source>
</reference>
<feature type="region of interest" description="Disordered" evidence="1">
    <location>
        <begin position="84"/>
        <end position="143"/>
    </location>
</feature>
<comment type="caution">
    <text evidence="2">The sequence shown here is derived from an EMBL/GenBank/DDBJ whole genome shotgun (WGS) entry which is preliminary data.</text>
</comment>
<evidence type="ECO:0000313" key="2">
    <source>
        <dbReference type="EMBL" id="PYD81971.1"/>
    </source>
</evidence>
<gene>
    <name evidence="2" type="ORF">CFR80_08755</name>
</gene>
<dbReference type="OrthoDB" id="7282187at2"/>
<dbReference type="AlphaFoldDB" id="A0A318QX64"/>